<dbReference type="GO" id="GO:0003743">
    <property type="term" value="F:translation initiation factor activity"/>
    <property type="evidence" value="ECO:0007669"/>
    <property type="project" value="UniProtKB-UniRule"/>
</dbReference>
<sequence>MPTYDGIGKSWADEVEQEGGLPTPLIHVDEDRKLKTLTEFKINEDGKKVKVIKTYRIDIQKMPKTVAKRKTWKKFGEASNDPPGPNPANTIISEDIYMVLVHNKENQLQTEESEDPFGKLKDKQKMVSCRICKGDHWTTKCPYKDSIAAPSMDGAPEGTAPAIGDDKAKQAGPPGKYVAPGRRGGVDSKTTVGERMGGRDESATIRVTNLSEDTTESDLQELFRPFGHIHRIFLAKDKVTGQSKGYAFINYSKREDAAKAIANLSGYGYDHLILNVEWAKPSGN</sequence>
<evidence type="ECO:0000256" key="6">
    <source>
        <dbReference type="PROSITE-ProRule" id="PRU00176"/>
    </source>
</evidence>
<evidence type="ECO:0000313" key="9">
    <source>
        <dbReference type="EMBL" id="CAD5115985.1"/>
    </source>
</evidence>
<comment type="caution">
    <text evidence="9">The sequence shown here is derived from an EMBL/GenBank/DDBJ whole genome shotgun (WGS) entry which is preliminary data.</text>
</comment>
<feature type="domain" description="RRM" evidence="8">
    <location>
        <begin position="203"/>
        <end position="281"/>
    </location>
</feature>
<comment type="subcellular location">
    <subcellularLocation>
        <location evidence="5">Cytoplasm</location>
    </subcellularLocation>
</comment>
<evidence type="ECO:0000256" key="7">
    <source>
        <dbReference type="SAM" id="MobiDB-lite"/>
    </source>
</evidence>
<dbReference type="InterPro" id="IPR034240">
    <property type="entry name" value="eIF3G_RRM"/>
</dbReference>
<dbReference type="SMART" id="SM00360">
    <property type="entry name" value="RRM"/>
    <property type="match status" value="1"/>
</dbReference>
<dbReference type="HAMAP" id="MF_03006">
    <property type="entry name" value="eIF3g"/>
    <property type="match status" value="1"/>
</dbReference>
<dbReference type="GO" id="GO:0033290">
    <property type="term" value="C:eukaryotic 48S preinitiation complex"/>
    <property type="evidence" value="ECO:0007669"/>
    <property type="project" value="UniProtKB-UniRule"/>
</dbReference>
<keyword evidence="1 5" id="KW-0963">Cytoplasm</keyword>
<evidence type="ECO:0000256" key="5">
    <source>
        <dbReference type="HAMAP-Rule" id="MF_03006"/>
    </source>
</evidence>
<dbReference type="Gene3D" id="3.30.70.330">
    <property type="match status" value="1"/>
</dbReference>
<dbReference type="InterPro" id="IPR017334">
    <property type="entry name" value="eIF3_g"/>
</dbReference>
<dbReference type="InterPro" id="IPR012677">
    <property type="entry name" value="Nucleotide-bd_a/b_plait_sf"/>
</dbReference>
<comment type="subunit">
    <text evidence="5">Component of the eukaryotic translation initiation factor 3 (eIF-3) complex.</text>
</comment>
<protein>
    <recommendedName>
        <fullName evidence="5">Eukaryotic translation initiation factor 3 subunit G</fullName>
        <shortName evidence="5">eIF3g</shortName>
    </recommendedName>
    <alternativeName>
        <fullName evidence="5">Eukaryotic translation initiation factor 3 RNA-binding subunit</fullName>
        <shortName evidence="5">eIF-3 RNA-binding subunit</shortName>
    </alternativeName>
    <alternativeName>
        <fullName evidence="5">Eukaryotic translation initiation factor 3 subunit 4</fullName>
    </alternativeName>
</protein>
<dbReference type="EMBL" id="CAJFCJ010000006">
    <property type="protein sequence ID" value="CAD5115985.1"/>
    <property type="molecule type" value="Genomic_DNA"/>
</dbReference>
<feature type="region of interest" description="Disordered" evidence="7">
    <location>
        <begin position="163"/>
        <end position="199"/>
    </location>
</feature>
<name>A0A7I8VID2_9ANNE</name>
<dbReference type="AlphaFoldDB" id="A0A7I8VID2"/>
<dbReference type="Pfam" id="PF00076">
    <property type="entry name" value="RRM_1"/>
    <property type="match status" value="1"/>
</dbReference>
<keyword evidence="3 6" id="KW-0694">RNA-binding</keyword>
<keyword evidence="2 5" id="KW-0396">Initiation factor</keyword>
<dbReference type="InterPro" id="IPR000504">
    <property type="entry name" value="RRM_dom"/>
</dbReference>
<evidence type="ECO:0000256" key="2">
    <source>
        <dbReference type="ARBA" id="ARBA00022540"/>
    </source>
</evidence>
<dbReference type="CDD" id="cd12933">
    <property type="entry name" value="eIF3G"/>
    <property type="match status" value="1"/>
</dbReference>
<dbReference type="OrthoDB" id="1749473at2759"/>
<dbReference type="GO" id="GO:0016282">
    <property type="term" value="C:eukaryotic 43S preinitiation complex"/>
    <property type="evidence" value="ECO:0007669"/>
    <property type="project" value="UniProtKB-UniRule"/>
</dbReference>
<evidence type="ECO:0000259" key="8">
    <source>
        <dbReference type="PROSITE" id="PS50102"/>
    </source>
</evidence>
<reference evidence="9 10" key="1">
    <citation type="submission" date="2020-08" db="EMBL/GenBank/DDBJ databases">
        <authorList>
            <person name="Hejnol A."/>
        </authorList>
    </citation>
    <scope>NUCLEOTIDE SEQUENCE [LARGE SCALE GENOMIC DNA]</scope>
</reference>
<evidence type="ECO:0000313" key="10">
    <source>
        <dbReference type="Proteomes" id="UP000549394"/>
    </source>
</evidence>
<dbReference type="SUPFAM" id="SSF54928">
    <property type="entry name" value="RNA-binding domain, RBD"/>
    <property type="match status" value="1"/>
</dbReference>
<keyword evidence="10" id="KW-1185">Reference proteome</keyword>
<dbReference type="InterPro" id="IPR024675">
    <property type="entry name" value="eIF3g_N"/>
</dbReference>
<dbReference type="PROSITE" id="PS50102">
    <property type="entry name" value="RRM"/>
    <property type="match status" value="1"/>
</dbReference>
<dbReference type="GO" id="GO:0001732">
    <property type="term" value="P:formation of cytoplasmic translation initiation complex"/>
    <property type="evidence" value="ECO:0007669"/>
    <property type="project" value="UniProtKB-UniRule"/>
</dbReference>
<dbReference type="GO" id="GO:0005852">
    <property type="term" value="C:eukaryotic translation initiation factor 3 complex"/>
    <property type="evidence" value="ECO:0007669"/>
    <property type="project" value="UniProtKB-UniRule"/>
</dbReference>
<comment type="function">
    <text evidence="5">RNA-binding component of the eukaryotic translation initiation factor 3 (eIF-3) complex, which is involved in protein synthesis of a specialized repertoire of mRNAs and, together with other initiation factors, stimulates binding of mRNA and methionyl-tRNAi to the 40S ribosome. The eIF-3 complex specifically targets and initiates translation of a subset of mRNAs involved in cell proliferation. This subunit can bind 18S rRNA.</text>
</comment>
<gene>
    <name evidence="9" type="ORF">DGYR_LOCUS4664</name>
</gene>
<dbReference type="CDD" id="cd12408">
    <property type="entry name" value="RRM_eIF3G_like"/>
    <property type="match status" value="1"/>
</dbReference>
<dbReference type="PIRSF" id="PIRSF037949">
    <property type="entry name" value="Transl_init_eIF-3_RNA-bind"/>
    <property type="match status" value="1"/>
</dbReference>
<dbReference type="PANTHER" id="PTHR10352">
    <property type="entry name" value="EUKARYOTIC TRANSLATION INITIATION FACTOR 3 SUBUNIT G"/>
    <property type="match status" value="1"/>
</dbReference>
<organism evidence="9 10">
    <name type="scientific">Dimorphilus gyrociliatus</name>
    <dbReference type="NCBI Taxonomy" id="2664684"/>
    <lineage>
        <taxon>Eukaryota</taxon>
        <taxon>Metazoa</taxon>
        <taxon>Spiralia</taxon>
        <taxon>Lophotrochozoa</taxon>
        <taxon>Annelida</taxon>
        <taxon>Polychaeta</taxon>
        <taxon>Polychaeta incertae sedis</taxon>
        <taxon>Dinophilidae</taxon>
        <taxon>Dimorphilus</taxon>
    </lineage>
</organism>
<accession>A0A7I8VID2</accession>
<evidence type="ECO:0000256" key="4">
    <source>
        <dbReference type="ARBA" id="ARBA00022917"/>
    </source>
</evidence>
<evidence type="ECO:0000256" key="1">
    <source>
        <dbReference type="ARBA" id="ARBA00022490"/>
    </source>
</evidence>
<dbReference type="Pfam" id="PF12353">
    <property type="entry name" value="eIF3g"/>
    <property type="match status" value="1"/>
</dbReference>
<dbReference type="GO" id="GO:0003723">
    <property type="term" value="F:RNA binding"/>
    <property type="evidence" value="ECO:0007669"/>
    <property type="project" value="UniProtKB-UniRule"/>
</dbReference>
<proteinExistence type="inferred from homology"/>
<dbReference type="InterPro" id="IPR035979">
    <property type="entry name" value="RBD_domain_sf"/>
</dbReference>
<dbReference type="Proteomes" id="UP000549394">
    <property type="component" value="Unassembled WGS sequence"/>
</dbReference>
<evidence type="ECO:0000256" key="3">
    <source>
        <dbReference type="ARBA" id="ARBA00022884"/>
    </source>
</evidence>
<keyword evidence="4 5" id="KW-0648">Protein biosynthesis</keyword>
<comment type="similarity">
    <text evidence="5">Belongs to the eIF-3 subunit G family.</text>
</comment>